<comment type="subcellular location">
    <subcellularLocation>
        <location evidence="2 19">Cell membrane</location>
        <topology evidence="2 19">Multi-pass membrane protein</topology>
    </subcellularLocation>
</comment>
<feature type="transmembrane region" description="Helical" evidence="19">
    <location>
        <begin position="41"/>
        <end position="64"/>
    </location>
</feature>
<dbReference type="GO" id="GO:0051073">
    <property type="term" value="F:adenosylcobinamide-GDP ribazoletransferase activity"/>
    <property type="evidence" value="ECO:0007669"/>
    <property type="project" value="UniProtKB-UniRule"/>
</dbReference>
<evidence type="ECO:0000256" key="3">
    <source>
        <dbReference type="ARBA" id="ARBA00004663"/>
    </source>
</evidence>
<evidence type="ECO:0000256" key="15">
    <source>
        <dbReference type="ARBA" id="ARBA00032605"/>
    </source>
</evidence>
<evidence type="ECO:0000256" key="6">
    <source>
        <dbReference type="ARBA" id="ARBA00015850"/>
    </source>
</evidence>
<sequence>MALASVTSWPGRFHDALAFLTRLVPPRPCCTADSLSAAMPFFAPVGLVLGALCTAAAFLCLWLFDAPDTGFAGRCLVAALAAWAWMLCEIWATRGLHWDGLSDLGDATSSGASGERFWAVLRDSRLGAFGALHLLVAFSGLWLALTWQLANGQWIAPLLAPAWGRAACIWLAAYTVPHDERSLGGLACAGSSPQLARWQVVLATGMLVLVLLLGNCPFWRLPLLAFGQFLLIHSLIDTTREHGGVSGDFLGACIQWSQLWFLLVTV</sequence>
<dbReference type="UniPathway" id="UPA00148">
    <property type="reaction ID" value="UER00238"/>
</dbReference>
<keyword evidence="12 19" id="KW-1133">Transmembrane helix</keyword>
<dbReference type="HAMAP" id="MF_00719">
    <property type="entry name" value="CobS"/>
    <property type="match status" value="1"/>
</dbReference>
<evidence type="ECO:0000256" key="9">
    <source>
        <dbReference type="ARBA" id="ARBA00022679"/>
    </source>
</evidence>
<proteinExistence type="inferred from homology"/>
<feature type="transmembrane region" description="Helical" evidence="19">
    <location>
        <begin position="196"/>
        <end position="214"/>
    </location>
</feature>
<dbReference type="GO" id="GO:0009236">
    <property type="term" value="P:cobalamin biosynthetic process"/>
    <property type="evidence" value="ECO:0007669"/>
    <property type="project" value="UniProtKB-UniRule"/>
</dbReference>
<evidence type="ECO:0000256" key="7">
    <source>
        <dbReference type="ARBA" id="ARBA00022475"/>
    </source>
</evidence>
<accession>A0A212JXV9</accession>
<feature type="transmembrane region" description="Helical" evidence="19">
    <location>
        <begin position="71"/>
        <end position="92"/>
    </location>
</feature>
<comment type="cofactor">
    <cofactor evidence="1 19">
        <name>Mg(2+)</name>
        <dbReference type="ChEBI" id="CHEBI:18420"/>
    </cofactor>
</comment>
<dbReference type="InterPro" id="IPR003805">
    <property type="entry name" value="CobS"/>
</dbReference>
<evidence type="ECO:0000313" key="20">
    <source>
        <dbReference type="EMBL" id="SBW04247.1"/>
    </source>
</evidence>
<gene>
    <name evidence="19 20" type="primary">cobS</name>
    <name evidence="20" type="ORF">KM92DES2_11900</name>
</gene>
<keyword evidence="9 19" id="KW-0808">Transferase</keyword>
<dbReference type="EC" id="2.7.8.26" evidence="5 19"/>
<evidence type="ECO:0000256" key="8">
    <source>
        <dbReference type="ARBA" id="ARBA00022573"/>
    </source>
</evidence>
<feature type="transmembrane region" description="Helical" evidence="19">
    <location>
        <begin position="126"/>
        <end position="147"/>
    </location>
</feature>
<evidence type="ECO:0000256" key="2">
    <source>
        <dbReference type="ARBA" id="ARBA00004651"/>
    </source>
</evidence>
<feature type="transmembrane region" description="Helical" evidence="19">
    <location>
        <begin position="154"/>
        <end position="176"/>
    </location>
</feature>
<evidence type="ECO:0000256" key="10">
    <source>
        <dbReference type="ARBA" id="ARBA00022692"/>
    </source>
</evidence>
<dbReference type="AlphaFoldDB" id="A0A212JXV9"/>
<dbReference type="GO" id="GO:0005886">
    <property type="term" value="C:plasma membrane"/>
    <property type="evidence" value="ECO:0007669"/>
    <property type="project" value="UniProtKB-SubCell"/>
</dbReference>
<comment type="function">
    <text evidence="14 19">Joins adenosylcobinamide-GDP and alpha-ribazole to generate adenosylcobalamin (Ado-cobalamin). Also synthesizes adenosylcobalamin 5'-phosphate from adenosylcobinamide-GDP and alpha-ribazole 5'-phosphate.</text>
</comment>
<dbReference type="PANTHER" id="PTHR34148">
    <property type="entry name" value="ADENOSYLCOBINAMIDE-GDP RIBAZOLETRANSFERASE"/>
    <property type="match status" value="1"/>
</dbReference>
<evidence type="ECO:0000256" key="12">
    <source>
        <dbReference type="ARBA" id="ARBA00022989"/>
    </source>
</evidence>
<evidence type="ECO:0000256" key="1">
    <source>
        <dbReference type="ARBA" id="ARBA00001946"/>
    </source>
</evidence>
<comment type="catalytic activity">
    <reaction evidence="17 19">
        <text>alpha-ribazole + adenosylcob(III)inamide-GDP = adenosylcob(III)alamin + GMP + H(+)</text>
        <dbReference type="Rhea" id="RHEA:16049"/>
        <dbReference type="ChEBI" id="CHEBI:10329"/>
        <dbReference type="ChEBI" id="CHEBI:15378"/>
        <dbReference type="ChEBI" id="CHEBI:18408"/>
        <dbReference type="ChEBI" id="CHEBI:58115"/>
        <dbReference type="ChEBI" id="CHEBI:60487"/>
        <dbReference type="EC" id="2.7.8.26"/>
    </reaction>
</comment>
<dbReference type="PANTHER" id="PTHR34148:SF1">
    <property type="entry name" value="ADENOSYLCOBINAMIDE-GDP RIBAZOLETRANSFERASE"/>
    <property type="match status" value="1"/>
</dbReference>
<reference evidence="20" key="1">
    <citation type="submission" date="2016-04" db="EMBL/GenBank/DDBJ databases">
        <authorList>
            <person name="Evans L.H."/>
            <person name="Alamgir A."/>
            <person name="Owens N."/>
            <person name="Weber N.D."/>
            <person name="Virtaneva K."/>
            <person name="Barbian K."/>
            <person name="Babar A."/>
            <person name="Rosenke K."/>
        </authorList>
    </citation>
    <scope>NUCLEOTIDE SEQUENCE</scope>
    <source>
        <strain evidence="20">92-2</strain>
    </source>
</reference>
<organism evidence="20">
    <name type="scientific">uncultured Desulfovibrio sp</name>
    <dbReference type="NCBI Taxonomy" id="167968"/>
    <lineage>
        <taxon>Bacteria</taxon>
        <taxon>Pseudomonadati</taxon>
        <taxon>Thermodesulfobacteriota</taxon>
        <taxon>Desulfovibrionia</taxon>
        <taxon>Desulfovibrionales</taxon>
        <taxon>Desulfovibrionaceae</taxon>
        <taxon>Desulfovibrio</taxon>
        <taxon>environmental samples</taxon>
    </lineage>
</organism>
<keyword evidence="11 19" id="KW-0460">Magnesium</keyword>
<evidence type="ECO:0000256" key="5">
    <source>
        <dbReference type="ARBA" id="ARBA00013200"/>
    </source>
</evidence>
<dbReference type="GO" id="GO:0008818">
    <property type="term" value="F:cobalamin 5'-phosphate synthase activity"/>
    <property type="evidence" value="ECO:0007669"/>
    <property type="project" value="UniProtKB-UniRule"/>
</dbReference>
<keyword evidence="8 19" id="KW-0169">Cobalamin biosynthesis</keyword>
<evidence type="ECO:0000256" key="13">
    <source>
        <dbReference type="ARBA" id="ARBA00023136"/>
    </source>
</evidence>
<keyword evidence="13 19" id="KW-0472">Membrane</keyword>
<comment type="similarity">
    <text evidence="4 19">Belongs to the CobS family.</text>
</comment>
<protein>
    <recommendedName>
        <fullName evidence="6 19">Adenosylcobinamide-GDP ribazoletransferase</fullName>
        <ecNumber evidence="5 19">2.7.8.26</ecNumber>
    </recommendedName>
    <alternativeName>
        <fullName evidence="16 19">Cobalamin synthase</fullName>
    </alternativeName>
    <alternativeName>
        <fullName evidence="15 19">Cobalamin-5'-phosphate synthase</fullName>
    </alternativeName>
</protein>
<evidence type="ECO:0000256" key="19">
    <source>
        <dbReference type="HAMAP-Rule" id="MF_00719"/>
    </source>
</evidence>
<dbReference type="RefSeq" id="WP_319638308.1">
    <property type="nucleotide sequence ID" value="NZ_LT598928.1"/>
</dbReference>
<dbReference type="EMBL" id="FLUP01000001">
    <property type="protein sequence ID" value="SBW04247.1"/>
    <property type="molecule type" value="Genomic_DNA"/>
</dbReference>
<evidence type="ECO:0000256" key="11">
    <source>
        <dbReference type="ARBA" id="ARBA00022842"/>
    </source>
</evidence>
<evidence type="ECO:0000256" key="17">
    <source>
        <dbReference type="ARBA" id="ARBA00048623"/>
    </source>
</evidence>
<evidence type="ECO:0000256" key="18">
    <source>
        <dbReference type="ARBA" id="ARBA00049504"/>
    </source>
</evidence>
<keyword evidence="10 19" id="KW-0812">Transmembrane</keyword>
<comment type="pathway">
    <text evidence="3 19">Cofactor biosynthesis; adenosylcobalamin biosynthesis; adenosylcobalamin from cob(II)yrinate a,c-diamide: step 7/7.</text>
</comment>
<name>A0A212JXV9_9BACT</name>
<evidence type="ECO:0000256" key="16">
    <source>
        <dbReference type="ARBA" id="ARBA00032853"/>
    </source>
</evidence>
<comment type="catalytic activity">
    <reaction evidence="18 19">
        <text>alpha-ribazole 5'-phosphate + adenosylcob(III)inamide-GDP = adenosylcob(III)alamin 5'-phosphate + GMP + H(+)</text>
        <dbReference type="Rhea" id="RHEA:23560"/>
        <dbReference type="ChEBI" id="CHEBI:15378"/>
        <dbReference type="ChEBI" id="CHEBI:57918"/>
        <dbReference type="ChEBI" id="CHEBI:58115"/>
        <dbReference type="ChEBI" id="CHEBI:60487"/>
        <dbReference type="ChEBI" id="CHEBI:60493"/>
        <dbReference type="EC" id="2.7.8.26"/>
    </reaction>
</comment>
<evidence type="ECO:0000256" key="14">
    <source>
        <dbReference type="ARBA" id="ARBA00025228"/>
    </source>
</evidence>
<evidence type="ECO:0000256" key="4">
    <source>
        <dbReference type="ARBA" id="ARBA00010561"/>
    </source>
</evidence>
<keyword evidence="7 19" id="KW-1003">Cell membrane</keyword>
<dbReference type="Pfam" id="PF02654">
    <property type="entry name" value="CobS"/>
    <property type="match status" value="1"/>
</dbReference>